<keyword evidence="3" id="KW-0813">Transport</keyword>
<evidence type="ECO:0000313" key="11">
    <source>
        <dbReference type="EMBL" id="RFT15529.1"/>
    </source>
</evidence>
<evidence type="ECO:0000256" key="5">
    <source>
        <dbReference type="ARBA" id="ARBA00022692"/>
    </source>
</evidence>
<comment type="caution">
    <text evidence="11">The sequence shown here is derived from an EMBL/GenBank/DDBJ whole genome shotgun (WGS) entry which is preliminary data.</text>
</comment>
<evidence type="ECO:0000313" key="12">
    <source>
        <dbReference type="Proteomes" id="UP000257323"/>
    </source>
</evidence>
<dbReference type="PRINTS" id="PR01853">
    <property type="entry name" value="YAJCTRNLCASE"/>
</dbReference>
<dbReference type="PANTHER" id="PTHR33909">
    <property type="entry name" value="SEC TRANSLOCON ACCESSORY COMPLEX SUBUNIT YAJC"/>
    <property type="match status" value="1"/>
</dbReference>
<evidence type="ECO:0000256" key="4">
    <source>
        <dbReference type="ARBA" id="ARBA00022475"/>
    </source>
</evidence>
<dbReference type="AlphaFoldDB" id="A0A3E2BL96"/>
<keyword evidence="4" id="KW-1003">Cell membrane</keyword>
<evidence type="ECO:0000256" key="8">
    <source>
        <dbReference type="ARBA" id="ARBA00023010"/>
    </source>
</evidence>
<comment type="similarity">
    <text evidence="2">Belongs to the YajC family.</text>
</comment>
<organism evidence="11 12">
    <name type="scientific">Candidatus Saccharicenans subterraneus</name>
    <dbReference type="NCBI Taxonomy" id="2508984"/>
    <lineage>
        <taxon>Bacteria</taxon>
        <taxon>Candidatus Aminicenantota</taxon>
        <taxon>Candidatus Aminicenantia</taxon>
        <taxon>Candidatus Aminicenantales</taxon>
        <taxon>Candidatus Saccharicenantaceae</taxon>
        <taxon>Candidatus Saccharicenans</taxon>
    </lineage>
</organism>
<keyword evidence="7 10" id="KW-1133">Transmembrane helix</keyword>
<dbReference type="EMBL" id="QUAH01000008">
    <property type="protein sequence ID" value="RFT15529.1"/>
    <property type="molecule type" value="Genomic_DNA"/>
</dbReference>
<evidence type="ECO:0000256" key="7">
    <source>
        <dbReference type="ARBA" id="ARBA00022989"/>
    </source>
</evidence>
<evidence type="ECO:0000256" key="6">
    <source>
        <dbReference type="ARBA" id="ARBA00022927"/>
    </source>
</evidence>
<evidence type="ECO:0000256" key="10">
    <source>
        <dbReference type="SAM" id="Phobius"/>
    </source>
</evidence>
<dbReference type="Pfam" id="PF02699">
    <property type="entry name" value="YajC"/>
    <property type="match status" value="1"/>
</dbReference>
<gene>
    <name evidence="11" type="ORF">OP8BY_0177</name>
</gene>
<evidence type="ECO:0000256" key="3">
    <source>
        <dbReference type="ARBA" id="ARBA00022448"/>
    </source>
</evidence>
<evidence type="ECO:0000256" key="9">
    <source>
        <dbReference type="ARBA" id="ARBA00023136"/>
    </source>
</evidence>
<accession>A0A3E2BL96</accession>
<keyword evidence="9 10" id="KW-0472">Membrane</keyword>
<sequence>MSFLTLFSVSGQQSAPAGQGNMLVGLLPFILVFVIFYLLIIMPQRKKQKQHQQMVANLKPGDRIITSGGIFGTVMDVHPDRIELKIAANVKVDILKSAVAIILTDKEKTETKEST</sequence>
<protein>
    <submittedName>
        <fullName evidence="11">Preprotein translocase subunit YajC</fullName>
    </submittedName>
</protein>
<dbReference type="SMART" id="SM01323">
    <property type="entry name" value="YajC"/>
    <property type="match status" value="1"/>
</dbReference>
<keyword evidence="8" id="KW-0811">Translocation</keyword>
<dbReference type="GO" id="GO:0015031">
    <property type="term" value="P:protein transport"/>
    <property type="evidence" value="ECO:0007669"/>
    <property type="project" value="UniProtKB-KW"/>
</dbReference>
<proteinExistence type="inferred from homology"/>
<dbReference type="InterPro" id="IPR003849">
    <property type="entry name" value="Preprotein_translocase_YajC"/>
</dbReference>
<evidence type="ECO:0000256" key="1">
    <source>
        <dbReference type="ARBA" id="ARBA00004162"/>
    </source>
</evidence>
<reference evidence="11 12" key="1">
    <citation type="submission" date="2018-08" db="EMBL/GenBank/DDBJ databases">
        <title>Genome analysis of the thermophilic bacterium of the candidate phylum Aminicenantes from deep subsurface aquifer revealed its physiology and ecological role.</title>
        <authorList>
            <person name="Kadnikov V.V."/>
            <person name="Mardanov A.V."/>
            <person name="Beletsky A.V."/>
            <person name="Karnachuk O.V."/>
            <person name="Ravin N.V."/>
        </authorList>
    </citation>
    <scope>NUCLEOTIDE SEQUENCE [LARGE SCALE GENOMIC DNA]</scope>
    <source>
        <strain evidence="11">BY38</strain>
    </source>
</reference>
<comment type="subcellular location">
    <subcellularLocation>
        <location evidence="1">Cell membrane</location>
        <topology evidence="1">Single-pass membrane protein</topology>
    </subcellularLocation>
</comment>
<feature type="transmembrane region" description="Helical" evidence="10">
    <location>
        <begin position="24"/>
        <end position="42"/>
    </location>
</feature>
<dbReference type="Proteomes" id="UP000257323">
    <property type="component" value="Unassembled WGS sequence"/>
</dbReference>
<keyword evidence="5 10" id="KW-0812">Transmembrane</keyword>
<dbReference type="NCBIfam" id="TIGR00739">
    <property type="entry name" value="yajC"/>
    <property type="match status" value="1"/>
</dbReference>
<evidence type="ECO:0000256" key="2">
    <source>
        <dbReference type="ARBA" id="ARBA00006742"/>
    </source>
</evidence>
<dbReference type="GO" id="GO:0005886">
    <property type="term" value="C:plasma membrane"/>
    <property type="evidence" value="ECO:0007669"/>
    <property type="project" value="UniProtKB-SubCell"/>
</dbReference>
<keyword evidence="6" id="KW-0653">Protein transport</keyword>
<dbReference type="PANTHER" id="PTHR33909:SF1">
    <property type="entry name" value="SEC TRANSLOCON ACCESSORY COMPLEX SUBUNIT YAJC"/>
    <property type="match status" value="1"/>
</dbReference>
<name>A0A3E2BL96_9BACT</name>